<evidence type="ECO:0000313" key="3">
    <source>
        <dbReference type="Proteomes" id="UP000036987"/>
    </source>
</evidence>
<keyword evidence="1" id="KW-0812">Transmembrane</keyword>
<name>A0A0K9PZH3_ZOSMR</name>
<keyword evidence="1" id="KW-0472">Membrane</keyword>
<evidence type="ECO:0000313" key="2">
    <source>
        <dbReference type="EMBL" id="KMZ74324.1"/>
    </source>
</evidence>
<accession>A0A0K9PZH3</accession>
<proteinExistence type="predicted"/>
<reference evidence="3" key="1">
    <citation type="journal article" date="2016" name="Nature">
        <title>The genome of the seagrass Zostera marina reveals angiosperm adaptation to the sea.</title>
        <authorList>
            <person name="Olsen J.L."/>
            <person name="Rouze P."/>
            <person name="Verhelst B."/>
            <person name="Lin Y.-C."/>
            <person name="Bayer T."/>
            <person name="Collen J."/>
            <person name="Dattolo E."/>
            <person name="De Paoli E."/>
            <person name="Dittami S."/>
            <person name="Maumus F."/>
            <person name="Michel G."/>
            <person name="Kersting A."/>
            <person name="Lauritano C."/>
            <person name="Lohaus R."/>
            <person name="Toepel M."/>
            <person name="Tonon T."/>
            <person name="Vanneste K."/>
            <person name="Amirebrahimi M."/>
            <person name="Brakel J."/>
            <person name="Bostroem C."/>
            <person name="Chovatia M."/>
            <person name="Grimwood J."/>
            <person name="Jenkins J.W."/>
            <person name="Jueterbock A."/>
            <person name="Mraz A."/>
            <person name="Stam W.T."/>
            <person name="Tice H."/>
            <person name="Bornberg-Bauer E."/>
            <person name="Green P.J."/>
            <person name="Pearson G.A."/>
            <person name="Procaccini G."/>
            <person name="Duarte C.M."/>
            <person name="Schmutz J."/>
            <person name="Reusch T.B.H."/>
            <person name="Van de Peer Y."/>
        </authorList>
    </citation>
    <scope>NUCLEOTIDE SEQUENCE [LARGE SCALE GENOMIC DNA]</scope>
    <source>
        <strain evidence="3">cv. Finnish</strain>
    </source>
</reference>
<protein>
    <submittedName>
        <fullName evidence="2">Uncharacterized protein</fullName>
    </submittedName>
</protein>
<comment type="caution">
    <text evidence="2">The sequence shown here is derived from an EMBL/GenBank/DDBJ whole genome shotgun (WGS) entry which is preliminary data.</text>
</comment>
<organism evidence="2 3">
    <name type="scientific">Zostera marina</name>
    <name type="common">Eelgrass</name>
    <dbReference type="NCBI Taxonomy" id="29655"/>
    <lineage>
        <taxon>Eukaryota</taxon>
        <taxon>Viridiplantae</taxon>
        <taxon>Streptophyta</taxon>
        <taxon>Embryophyta</taxon>
        <taxon>Tracheophyta</taxon>
        <taxon>Spermatophyta</taxon>
        <taxon>Magnoliopsida</taxon>
        <taxon>Liliopsida</taxon>
        <taxon>Zosteraceae</taxon>
        <taxon>Zostera</taxon>
    </lineage>
</organism>
<evidence type="ECO:0000256" key="1">
    <source>
        <dbReference type="SAM" id="Phobius"/>
    </source>
</evidence>
<dbReference type="Proteomes" id="UP000036987">
    <property type="component" value="Unassembled WGS sequence"/>
</dbReference>
<sequence length="74" mass="8560">MGIHCCPSPTTTGRGGGLDLDFIYLSFVSSSRLVLYLDLLLFLLCCFHNTTLQEKRSWIRRRKNRWFPMPEHGG</sequence>
<keyword evidence="1" id="KW-1133">Transmembrane helix</keyword>
<feature type="transmembrane region" description="Helical" evidence="1">
    <location>
        <begin position="33"/>
        <end position="52"/>
    </location>
</feature>
<keyword evidence="3" id="KW-1185">Reference proteome</keyword>
<gene>
    <name evidence="2" type="ORF">ZOSMA_12G00070</name>
</gene>
<dbReference type="AlphaFoldDB" id="A0A0K9PZH3"/>
<dbReference type="EMBL" id="LFYR01000338">
    <property type="protein sequence ID" value="KMZ74324.1"/>
    <property type="molecule type" value="Genomic_DNA"/>
</dbReference>